<dbReference type="OrthoDB" id="3943630at2759"/>
<evidence type="ECO:0000313" key="2">
    <source>
        <dbReference type="EMBL" id="KAF1911619.1"/>
    </source>
</evidence>
<sequence length="187" mass="21463">MKTLKNLLYYVAAVHEIPTEDTTHIFMQYCYEYNVWTASKRVWTSHLEHAHLKHLNNYCGRIARCGVVVVAAYCLFCLGDGTATLHIQFAQYRCPDTHELHKHMKTHRAQIDALPAECPHPLCHDHLESEAHFWEHANTVHSIAAFGPRRINRKRETPEGGHEDSQDALDWVADANARSLQERDAGN</sequence>
<feature type="compositionally biased region" description="Basic and acidic residues" evidence="1">
    <location>
        <begin position="154"/>
        <end position="165"/>
    </location>
</feature>
<proteinExistence type="predicted"/>
<protein>
    <submittedName>
        <fullName evidence="2">Uncharacterized protein</fullName>
    </submittedName>
</protein>
<keyword evidence="3" id="KW-1185">Reference proteome</keyword>
<reference evidence="2" key="1">
    <citation type="journal article" date="2020" name="Stud. Mycol.">
        <title>101 Dothideomycetes genomes: a test case for predicting lifestyles and emergence of pathogens.</title>
        <authorList>
            <person name="Haridas S."/>
            <person name="Albert R."/>
            <person name="Binder M."/>
            <person name="Bloem J."/>
            <person name="Labutti K."/>
            <person name="Salamov A."/>
            <person name="Andreopoulos B."/>
            <person name="Baker S."/>
            <person name="Barry K."/>
            <person name="Bills G."/>
            <person name="Bluhm B."/>
            <person name="Cannon C."/>
            <person name="Castanera R."/>
            <person name="Culley D."/>
            <person name="Daum C."/>
            <person name="Ezra D."/>
            <person name="Gonzalez J."/>
            <person name="Henrissat B."/>
            <person name="Kuo A."/>
            <person name="Liang C."/>
            <person name="Lipzen A."/>
            <person name="Lutzoni F."/>
            <person name="Magnuson J."/>
            <person name="Mondo S."/>
            <person name="Nolan M."/>
            <person name="Ohm R."/>
            <person name="Pangilinan J."/>
            <person name="Park H.-J."/>
            <person name="Ramirez L."/>
            <person name="Alfaro M."/>
            <person name="Sun H."/>
            <person name="Tritt A."/>
            <person name="Yoshinaga Y."/>
            <person name="Zwiers L.-H."/>
            <person name="Turgeon B."/>
            <person name="Goodwin S."/>
            <person name="Spatafora J."/>
            <person name="Crous P."/>
            <person name="Grigoriev I."/>
        </authorList>
    </citation>
    <scope>NUCLEOTIDE SEQUENCE</scope>
    <source>
        <strain evidence="2">HMLAC05119</strain>
    </source>
</reference>
<evidence type="ECO:0000256" key="1">
    <source>
        <dbReference type="SAM" id="MobiDB-lite"/>
    </source>
</evidence>
<gene>
    <name evidence="2" type="ORF">BDU57DRAFT_95919</name>
</gene>
<dbReference type="Proteomes" id="UP000800096">
    <property type="component" value="Unassembled WGS sequence"/>
</dbReference>
<accession>A0A6A5Q898</accession>
<name>A0A6A5Q898_AMPQU</name>
<feature type="region of interest" description="Disordered" evidence="1">
    <location>
        <begin position="149"/>
        <end position="168"/>
    </location>
</feature>
<organism evidence="2 3">
    <name type="scientific">Ampelomyces quisqualis</name>
    <name type="common">Powdery mildew agent</name>
    <dbReference type="NCBI Taxonomy" id="50730"/>
    <lineage>
        <taxon>Eukaryota</taxon>
        <taxon>Fungi</taxon>
        <taxon>Dikarya</taxon>
        <taxon>Ascomycota</taxon>
        <taxon>Pezizomycotina</taxon>
        <taxon>Dothideomycetes</taxon>
        <taxon>Pleosporomycetidae</taxon>
        <taxon>Pleosporales</taxon>
        <taxon>Pleosporineae</taxon>
        <taxon>Phaeosphaeriaceae</taxon>
        <taxon>Ampelomyces</taxon>
    </lineage>
</organism>
<evidence type="ECO:0000313" key="3">
    <source>
        <dbReference type="Proteomes" id="UP000800096"/>
    </source>
</evidence>
<dbReference type="AlphaFoldDB" id="A0A6A5Q898"/>
<dbReference type="EMBL" id="ML979143">
    <property type="protein sequence ID" value="KAF1911619.1"/>
    <property type="molecule type" value="Genomic_DNA"/>
</dbReference>